<evidence type="ECO:0000256" key="7">
    <source>
        <dbReference type="ARBA" id="ARBA00022692"/>
    </source>
</evidence>
<dbReference type="EMBL" id="OZ019903">
    <property type="protein sequence ID" value="CAK9195730.1"/>
    <property type="molecule type" value="Genomic_DNA"/>
</dbReference>
<feature type="transmembrane region" description="Helical" evidence="14">
    <location>
        <begin position="47"/>
        <end position="66"/>
    </location>
</feature>
<evidence type="ECO:0000256" key="12">
    <source>
        <dbReference type="ARBA" id="ARBA00023310"/>
    </source>
</evidence>
<keyword evidence="12" id="KW-0066">ATP synthesis</keyword>
<name>A0ABP0TGR5_9BRYO</name>
<dbReference type="Gene3D" id="1.20.120.220">
    <property type="entry name" value="ATP synthase, F0 complex, subunit A"/>
    <property type="match status" value="1"/>
</dbReference>
<gene>
    <name evidence="15" type="ORF">CSSPTR1EN2_LOCUS3119</name>
</gene>
<evidence type="ECO:0000256" key="10">
    <source>
        <dbReference type="ARBA" id="ARBA00023065"/>
    </source>
</evidence>
<dbReference type="NCBIfam" id="NF004482">
    <property type="entry name" value="PRK05815.2-4"/>
    <property type="match status" value="1"/>
</dbReference>
<evidence type="ECO:0000256" key="11">
    <source>
        <dbReference type="ARBA" id="ARBA00023136"/>
    </source>
</evidence>
<feature type="transmembrane region" description="Helical" evidence="14">
    <location>
        <begin position="207"/>
        <end position="228"/>
    </location>
</feature>
<keyword evidence="10" id="KW-0406">Ion transport</keyword>
<evidence type="ECO:0000313" key="16">
    <source>
        <dbReference type="Proteomes" id="UP001497512"/>
    </source>
</evidence>
<evidence type="ECO:0000256" key="4">
    <source>
        <dbReference type="ARBA" id="ARBA00011648"/>
    </source>
</evidence>
<dbReference type="NCBIfam" id="TIGR01131">
    <property type="entry name" value="ATP_synt_6_or_A"/>
    <property type="match status" value="1"/>
</dbReference>
<keyword evidence="6" id="KW-0138">CF(0)</keyword>
<comment type="similarity">
    <text evidence="3">Belongs to the ATPase A chain family.</text>
</comment>
<keyword evidence="11 14" id="KW-0472">Membrane</keyword>
<reference evidence="15" key="1">
    <citation type="submission" date="2024-02" db="EMBL/GenBank/DDBJ databases">
        <authorList>
            <consortium name="ELIXIR-Norway"/>
            <consortium name="Elixir Norway"/>
        </authorList>
    </citation>
    <scope>NUCLEOTIDE SEQUENCE</scope>
</reference>
<dbReference type="CDD" id="cd00310">
    <property type="entry name" value="ATP-synt_Fo_a_6"/>
    <property type="match status" value="1"/>
</dbReference>
<feature type="transmembrane region" description="Helical" evidence="14">
    <location>
        <begin position="135"/>
        <end position="155"/>
    </location>
</feature>
<evidence type="ECO:0000256" key="9">
    <source>
        <dbReference type="ARBA" id="ARBA00022989"/>
    </source>
</evidence>
<evidence type="ECO:0000256" key="6">
    <source>
        <dbReference type="ARBA" id="ARBA00022547"/>
    </source>
</evidence>
<evidence type="ECO:0000256" key="2">
    <source>
        <dbReference type="ARBA" id="ARBA00004141"/>
    </source>
</evidence>
<dbReference type="PROSITE" id="PS00449">
    <property type="entry name" value="ATPASE_A"/>
    <property type="match status" value="1"/>
</dbReference>
<dbReference type="HAMAP" id="MF_01393">
    <property type="entry name" value="ATP_synth_a_bact"/>
    <property type="match status" value="1"/>
</dbReference>
<dbReference type="Pfam" id="PF00119">
    <property type="entry name" value="ATP-synt_A"/>
    <property type="match status" value="1"/>
</dbReference>
<feature type="transmembrane region" description="Helical" evidence="14">
    <location>
        <begin position="161"/>
        <end position="186"/>
    </location>
</feature>
<evidence type="ECO:0000256" key="8">
    <source>
        <dbReference type="ARBA" id="ARBA00022781"/>
    </source>
</evidence>
<comment type="subcellular location">
    <subcellularLocation>
        <location evidence="2">Membrane</location>
        <topology evidence="2">Multi-pass membrane protein</topology>
    </subcellularLocation>
</comment>
<keyword evidence="16" id="KW-1185">Reference proteome</keyword>
<proteinExistence type="inferred from homology"/>
<evidence type="ECO:0000256" key="5">
    <source>
        <dbReference type="ARBA" id="ARBA00022448"/>
    </source>
</evidence>
<dbReference type="InterPro" id="IPR035908">
    <property type="entry name" value="F0_ATP_A_sf"/>
</dbReference>
<evidence type="ECO:0000256" key="3">
    <source>
        <dbReference type="ARBA" id="ARBA00006810"/>
    </source>
</evidence>
<dbReference type="InterPro" id="IPR045083">
    <property type="entry name" value="ATP_synth_F0_asu_bact/mt"/>
</dbReference>
<evidence type="ECO:0000313" key="15">
    <source>
        <dbReference type="EMBL" id="CAK9195730.1"/>
    </source>
</evidence>
<dbReference type="PANTHER" id="PTHR11410">
    <property type="entry name" value="ATP SYNTHASE SUBUNIT A"/>
    <property type="match status" value="1"/>
</dbReference>
<evidence type="ECO:0000256" key="13">
    <source>
        <dbReference type="ARBA" id="ARBA00032954"/>
    </source>
</evidence>
<dbReference type="InterPro" id="IPR000568">
    <property type="entry name" value="ATP_synth_F0_asu"/>
</dbReference>
<keyword evidence="5" id="KW-0813">Transport</keyword>
<comment type="function">
    <text evidence="1">Mitochondrial membrane ATP synthase (F(1)F(0) ATP synthase or Complex V) produces ATP from ADP in the presence of a proton gradient across the membrane which is generated by electron transport complexes of the respiratory chain. F-type ATPases consist of two structural domains, F(1) - containing the extramembraneous catalytic core and F(0) - containing the membrane proton channel, linked together by a central stalk and a peripheral stalk. During catalysis, ATP synthesis in the catalytic domain of F(1) is coupled via a rotary mechanism of the central stalk subunits to proton translocation. Key component of the proton channel; it may play a direct role in the translocation of protons across the membrane.</text>
</comment>
<keyword evidence="9 14" id="KW-1133">Transmembrane helix</keyword>
<evidence type="ECO:0000256" key="1">
    <source>
        <dbReference type="ARBA" id="ARBA00002070"/>
    </source>
</evidence>
<keyword evidence="8" id="KW-0375">Hydrogen ion transport</keyword>
<dbReference type="PANTHER" id="PTHR11410:SF0">
    <property type="entry name" value="ATP SYNTHASE SUBUNIT A"/>
    <property type="match status" value="1"/>
</dbReference>
<dbReference type="Proteomes" id="UP001497512">
    <property type="component" value="Chromosome 11"/>
</dbReference>
<feature type="transmembrane region" description="Helical" evidence="14">
    <location>
        <begin position="105"/>
        <end position="123"/>
    </location>
</feature>
<dbReference type="PRINTS" id="PR00123">
    <property type="entry name" value="ATPASEA"/>
</dbReference>
<protein>
    <recommendedName>
        <fullName evidence="13">F-ATPase protein 6</fullName>
    </recommendedName>
</protein>
<evidence type="ECO:0000256" key="14">
    <source>
        <dbReference type="SAM" id="Phobius"/>
    </source>
</evidence>
<dbReference type="InterPro" id="IPR023011">
    <property type="entry name" value="ATP_synth_F0_asu_AS"/>
</dbReference>
<keyword evidence="7 14" id="KW-0812">Transmembrane</keyword>
<sequence>MACSPLEQFAIIPLIPIHIGNLYLSFTPKVYMEQKKTFFFPYQPNSSLFMLLTISLVLLLVSFVTLNGGHPVPNAWQSFVEIIYDFVPNLVNEQISGASSMKQRFFPFIFVTFTFLLFCNLIGMIPYSFTVTSHFIITLGLSLSLFIGITIVGFQTHGLHFFSLLLPQGVPLPLAPFLVLLELISYRFRALSLGIRLFANMMAGHSLVKILSGFAWTMLSMGGIMYLAHLAPFLIVFALTGLELGVAILQAYVFTILICIYLNDAINLH</sequence>
<feature type="transmembrane region" description="Helical" evidence="14">
    <location>
        <begin position="6"/>
        <end position="26"/>
    </location>
</feature>
<organism evidence="15 16">
    <name type="scientific">Sphagnum troendelagicum</name>
    <dbReference type="NCBI Taxonomy" id="128251"/>
    <lineage>
        <taxon>Eukaryota</taxon>
        <taxon>Viridiplantae</taxon>
        <taxon>Streptophyta</taxon>
        <taxon>Embryophyta</taxon>
        <taxon>Bryophyta</taxon>
        <taxon>Sphagnophytina</taxon>
        <taxon>Sphagnopsida</taxon>
        <taxon>Sphagnales</taxon>
        <taxon>Sphagnaceae</taxon>
        <taxon>Sphagnum</taxon>
    </lineage>
</organism>
<feature type="transmembrane region" description="Helical" evidence="14">
    <location>
        <begin position="234"/>
        <end position="262"/>
    </location>
</feature>
<comment type="subunit">
    <text evidence="4">F-type ATPases have 2 components, CF(1) - the catalytic core - and CF(0) - the membrane proton channel. CF(1) has five subunits: alpha(3), beta(3), gamma(1), delta(1), epsilon(1). CF(0) has three main subunits: a, b and c.</text>
</comment>
<accession>A0ABP0TGR5</accession>
<dbReference type="SUPFAM" id="SSF81336">
    <property type="entry name" value="F1F0 ATP synthase subunit A"/>
    <property type="match status" value="1"/>
</dbReference>